<feature type="compositionally biased region" description="Basic residues" evidence="1">
    <location>
        <begin position="335"/>
        <end position="344"/>
    </location>
</feature>
<accession>A0ABS6RVW1</accession>
<organism evidence="3 4">
    <name type="scientific">Candidatus Magnetobacterium casense</name>
    <dbReference type="NCBI Taxonomy" id="1455061"/>
    <lineage>
        <taxon>Bacteria</taxon>
        <taxon>Pseudomonadati</taxon>
        <taxon>Nitrospirota</taxon>
        <taxon>Thermodesulfovibrionia</taxon>
        <taxon>Thermodesulfovibrionales</taxon>
        <taxon>Candidatus Magnetobacteriaceae</taxon>
        <taxon>Candidatus Magnetobacterium</taxon>
    </lineage>
</organism>
<dbReference type="RefSeq" id="WP_218251385.1">
    <property type="nucleotide sequence ID" value="NZ_JABXWD010000045.1"/>
</dbReference>
<feature type="compositionally biased region" description="Basic residues" evidence="1">
    <location>
        <begin position="319"/>
        <end position="328"/>
    </location>
</feature>
<dbReference type="GO" id="GO:0004180">
    <property type="term" value="F:carboxypeptidase activity"/>
    <property type="evidence" value="ECO:0007669"/>
    <property type="project" value="UniProtKB-KW"/>
</dbReference>
<feature type="compositionally biased region" description="Basic residues" evidence="1">
    <location>
        <begin position="272"/>
        <end position="292"/>
    </location>
</feature>
<comment type="caution">
    <text evidence="3">The sequence shown here is derived from an EMBL/GenBank/DDBJ whole genome shotgun (WGS) entry which is preliminary data.</text>
</comment>
<dbReference type="InterPro" id="IPR001967">
    <property type="entry name" value="Peptidase_S11_N"/>
</dbReference>
<gene>
    <name evidence="3" type="ORF">HWQ67_04155</name>
</gene>
<keyword evidence="3" id="KW-0645">Protease</keyword>
<keyword evidence="3" id="KW-0378">Hydrolase</keyword>
<evidence type="ECO:0000313" key="3">
    <source>
        <dbReference type="EMBL" id="MBV6340770.1"/>
    </source>
</evidence>
<evidence type="ECO:0000313" key="4">
    <source>
        <dbReference type="Proteomes" id="UP001196980"/>
    </source>
</evidence>
<feature type="region of interest" description="Disordered" evidence="1">
    <location>
        <begin position="269"/>
        <end position="369"/>
    </location>
</feature>
<feature type="compositionally biased region" description="Basic and acidic residues" evidence="1">
    <location>
        <begin position="293"/>
        <end position="312"/>
    </location>
</feature>
<evidence type="ECO:0000256" key="1">
    <source>
        <dbReference type="SAM" id="MobiDB-lite"/>
    </source>
</evidence>
<reference evidence="3 4" key="1">
    <citation type="journal article" date="2020" name="J Geophys Res Biogeosci">
        <title>Magnetotaxis as an Adaptation to Enable Bacterial Shuttling of Microbial Sulfur and Sulfur Cycling Across Aquatic Oxic#Anoxic Interfaces.</title>
        <authorList>
            <person name="Li J."/>
            <person name="Liu P."/>
            <person name="Wang J."/>
            <person name="Roberts A.P."/>
            <person name="Pan Y."/>
        </authorList>
    </citation>
    <scope>NUCLEOTIDE SEQUENCE [LARGE SCALE GENOMIC DNA]</scope>
    <source>
        <strain evidence="3 4">MYR-1_YQ</strain>
    </source>
</reference>
<dbReference type="Proteomes" id="UP001196980">
    <property type="component" value="Unassembled WGS sequence"/>
</dbReference>
<sequence length="369" mass="40470">MSNSAYGSDITARSAVIMDSGNERILYAKNPTHKQPPASTAKLVTAMVVIDNIRTDEVVTISKDAARLYCSGASLREGDRLYVRDLMYLLLVRSVNGAAVALAEAVSGSEEQFVHLMNRKAAQIGAKDTKFANPHGLPGGEQYITAYDLAMVMNESLRYPLIKDIINTKTKTVSTIDGRNITVANTNKLLWSDDDLLGGKTGYTREARHCLAFAAEKGDNTLVAAVLGDNNRSALWHSAKNILSKGYDISSGNAAPVIYQSNVDEKRVKTASVHKLKKKHRKTKSSRIRHRVKDSQVREMAEGGDDNMDKPGKSNAVVKKSKTGKKKSVSLAKKQQSRKSRVVVKKSETDKQTPISLAKNGLRKRSNRK</sequence>
<keyword evidence="3" id="KW-0121">Carboxypeptidase</keyword>
<proteinExistence type="predicted"/>
<dbReference type="Pfam" id="PF00768">
    <property type="entry name" value="Peptidase_S11"/>
    <property type="match status" value="1"/>
</dbReference>
<dbReference type="PANTHER" id="PTHR21581:SF26">
    <property type="entry name" value="D-ALANYL-D-ALANINE ENDOPEPTIDASE"/>
    <property type="match status" value="1"/>
</dbReference>
<protein>
    <submittedName>
        <fullName evidence="3">D-alanyl-D-alanine carboxypeptidase</fullName>
    </submittedName>
</protein>
<dbReference type="EMBL" id="JABXWD010000045">
    <property type="protein sequence ID" value="MBV6340770.1"/>
    <property type="molecule type" value="Genomic_DNA"/>
</dbReference>
<name>A0ABS6RVW1_9BACT</name>
<dbReference type="PANTHER" id="PTHR21581">
    <property type="entry name" value="D-ALANYL-D-ALANINE CARBOXYPEPTIDASE"/>
    <property type="match status" value="1"/>
</dbReference>
<evidence type="ECO:0000259" key="2">
    <source>
        <dbReference type="Pfam" id="PF00768"/>
    </source>
</evidence>
<feature type="domain" description="Peptidase S11 D-alanyl-D-alanine carboxypeptidase A N-terminal" evidence="2">
    <location>
        <begin position="7"/>
        <end position="230"/>
    </location>
</feature>
<keyword evidence="4" id="KW-1185">Reference proteome</keyword>